<evidence type="ECO:0000256" key="3">
    <source>
        <dbReference type="ARBA" id="ARBA00023082"/>
    </source>
</evidence>
<dbReference type="InterPro" id="IPR007627">
    <property type="entry name" value="RNA_pol_sigma70_r2"/>
</dbReference>
<dbReference type="KEGG" id="add:HUW48_18340"/>
<dbReference type="SUPFAM" id="SSF88659">
    <property type="entry name" value="Sigma3 and sigma4 domains of RNA polymerase sigma factors"/>
    <property type="match status" value="1"/>
</dbReference>
<evidence type="ECO:0000256" key="1">
    <source>
        <dbReference type="ARBA" id="ARBA00010641"/>
    </source>
</evidence>
<keyword evidence="8" id="KW-1185">Reference proteome</keyword>
<feature type="domain" description="RNA polymerase sigma-70 region 2" evidence="5">
    <location>
        <begin position="42"/>
        <end position="108"/>
    </location>
</feature>
<comment type="similarity">
    <text evidence="1">Belongs to the sigma-70 factor family. ECF subfamily.</text>
</comment>
<dbReference type="NCBIfam" id="TIGR02937">
    <property type="entry name" value="sigma70-ECF"/>
    <property type="match status" value="1"/>
</dbReference>
<evidence type="ECO:0000259" key="6">
    <source>
        <dbReference type="Pfam" id="PF08281"/>
    </source>
</evidence>
<keyword evidence="3" id="KW-0731">Sigma factor</keyword>
<reference evidence="7 8" key="1">
    <citation type="submission" date="2020-06" db="EMBL/GenBank/DDBJ databases">
        <authorList>
            <person name="Hwang Y.J."/>
        </authorList>
    </citation>
    <scope>NUCLEOTIDE SEQUENCE [LARGE SCALE GENOMIC DNA]</scope>
    <source>
        <strain evidence="7 8">KUDC8001</strain>
    </source>
</reference>
<keyword evidence="2" id="KW-0805">Transcription regulation</keyword>
<dbReference type="Pfam" id="PF04542">
    <property type="entry name" value="Sigma70_r2"/>
    <property type="match status" value="1"/>
</dbReference>
<dbReference type="GO" id="GO:0006352">
    <property type="term" value="P:DNA-templated transcription initiation"/>
    <property type="evidence" value="ECO:0007669"/>
    <property type="project" value="InterPro"/>
</dbReference>
<proteinExistence type="inferred from homology"/>
<evidence type="ECO:0000313" key="7">
    <source>
        <dbReference type="EMBL" id="QMU29861.1"/>
    </source>
</evidence>
<dbReference type="InterPro" id="IPR036388">
    <property type="entry name" value="WH-like_DNA-bd_sf"/>
</dbReference>
<protein>
    <submittedName>
        <fullName evidence="7">Sigma-70 family RNA polymerase sigma factor</fullName>
    </submittedName>
</protein>
<keyword evidence="4" id="KW-0804">Transcription</keyword>
<name>A0A7L7LAK3_9BACT</name>
<organism evidence="7 8">
    <name type="scientific">Adhaeribacter radiodurans</name>
    <dbReference type="NCBI Taxonomy" id="2745197"/>
    <lineage>
        <taxon>Bacteria</taxon>
        <taxon>Pseudomonadati</taxon>
        <taxon>Bacteroidota</taxon>
        <taxon>Cytophagia</taxon>
        <taxon>Cytophagales</taxon>
        <taxon>Hymenobacteraceae</taxon>
        <taxon>Adhaeribacter</taxon>
    </lineage>
</organism>
<dbReference type="InterPro" id="IPR039425">
    <property type="entry name" value="RNA_pol_sigma-70-like"/>
</dbReference>
<dbReference type="GO" id="GO:0003677">
    <property type="term" value="F:DNA binding"/>
    <property type="evidence" value="ECO:0007669"/>
    <property type="project" value="InterPro"/>
</dbReference>
<dbReference type="CDD" id="cd06171">
    <property type="entry name" value="Sigma70_r4"/>
    <property type="match status" value="1"/>
</dbReference>
<dbReference type="Gene3D" id="1.10.10.10">
    <property type="entry name" value="Winged helix-like DNA-binding domain superfamily/Winged helix DNA-binding domain"/>
    <property type="match status" value="1"/>
</dbReference>
<evidence type="ECO:0000259" key="5">
    <source>
        <dbReference type="Pfam" id="PF04542"/>
    </source>
</evidence>
<dbReference type="InterPro" id="IPR013249">
    <property type="entry name" value="RNA_pol_sigma70_r4_t2"/>
</dbReference>
<dbReference type="PANTHER" id="PTHR43133:SF46">
    <property type="entry name" value="RNA POLYMERASE SIGMA-70 FACTOR ECF SUBFAMILY"/>
    <property type="match status" value="1"/>
</dbReference>
<dbReference type="GO" id="GO:0016987">
    <property type="term" value="F:sigma factor activity"/>
    <property type="evidence" value="ECO:0007669"/>
    <property type="project" value="UniProtKB-KW"/>
</dbReference>
<dbReference type="InterPro" id="IPR014284">
    <property type="entry name" value="RNA_pol_sigma-70_dom"/>
</dbReference>
<evidence type="ECO:0000256" key="2">
    <source>
        <dbReference type="ARBA" id="ARBA00023015"/>
    </source>
</evidence>
<evidence type="ECO:0000313" key="8">
    <source>
        <dbReference type="Proteomes" id="UP000514509"/>
    </source>
</evidence>
<dbReference type="PANTHER" id="PTHR43133">
    <property type="entry name" value="RNA POLYMERASE ECF-TYPE SIGMA FACTO"/>
    <property type="match status" value="1"/>
</dbReference>
<dbReference type="Pfam" id="PF08281">
    <property type="entry name" value="Sigma70_r4_2"/>
    <property type="match status" value="1"/>
</dbReference>
<dbReference type="RefSeq" id="WP_182412321.1">
    <property type="nucleotide sequence ID" value="NZ_CP055153.1"/>
</dbReference>
<dbReference type="EMBL" id="CP055153">
    <property type="protein sequence ID" value="QMU29861.1"/>
    <property type="molecule type" value="Genomic_DNA"/>
</dbReference>
<dbReference type="Proteomes" id="UP000514509">
    <property type="component" value="Chromosome"/>
</dbReference>
<evidence type="ECO:0000256" key="4">
    <source>
        <dbReference type="ARBA" id="ARBA00023163"/>
    </source>
</evidence>
<dbReference type="InterPro" id="IPR013324">
    <property type="entry name" value="RNA_pol_sigma_r3/r4-like"/>
</dbReference>
<dbReference type="SUPFAM" id="SSF88946">
    <property type="entry name" value="Sigma2 domain of RNA polymerase sigma factors"/>
    <property type="match status" value="1"/>
</dbReference>
<dbReference type="InterPro" id="IPR013325">
    <property type="entry name" value="RNA_pol_sigma_r2"/>
</dbReference>
<gene>
    <name evidence="7" type="ORF">HUW48_18340</name>
</gene>
<feature type="domain" description="RNA polymerase sigma factor 70 region 4 type 2" evidence="6">
    <location>
        <begin position="139"/>
        <end position="189"/>
    </location>
</feature>
<dbReference type="AlphaFoldDB" id="A0A7L7LAK3"/>
<sequence>MALILPFPALHETSFQQHTDLPEQELWESLRQGNEAALAQLHKTYYKSLFRYGVKLSHNPDISEDCIQDLFANLWASRQQISAVQSIKFYLFTSYRRLVLVHLKKQQKLLTQIFKPDATIVFSAEEITVQSEANHEIAQKLTSLLNNLPKRQREVLYLRYYEDLSLTEIAQLMDLSYQSVLNYIQRALTNIRQQPEITVLLSRSSLKLVTS</sequence>
<reference evidence="7 8" key="2">
    <citation type="submission" date="2020-08" db="EMBL/GenBank/DDBJ databases">
        <title>Adhaeribacter dokdonensis sp. nov., isolated from the rhizosphere of Elymus tsukushiensis, a plant native to the Dokdo Islands, Republic of Korea.</title>
        <authorList>
            <person name="Ghim S.Y."/>
        </authorList>
    </citation>
    <scope>NUCLEOTIDE SEQUENCE [LARGE SCALE GENOMIC DNA]</scope>
    <source>
        <strain evidence="7 8">KUDC8001</strain>
    </source>
</reference>
<dbReference type="Gene3D" id="1.10.1740.10">
    <property type="match status" value="1"/>
</dbReference>
<accession>A0A7L7LAK3</accession>